<dbReference type="PROSITE" id="PS51482">
    <property type="entry name" value="DEGV"/>
    <property type="match status" value="1"/>
</dbReference>
<dbReference type="InterPro" id="IPR043168">
    <property type="entry name" value="DegV_C"/>
</dbReference>
<dbReference type="Proteomes" id="UP000183090">
    <property type="component" value="Unassembled WGS sequence"/>
</dbReference>
<dbReference type="SUPFAM" id="SSF82549">
    <property type="entry name" value="DAK1/DegV-like"/>
    <property type="match status" value="1"/>
</dbReference>
<keyword evidence="2" id="KW-0446">Lipid-binding</keyword>
<keyword evidence="5" id="KW-1185">Reference proteome</keyword>
<proteinExistence type="predicted"/>
<dbReference type="PANTHER" id="PTHR33434:SF2">
    <property type="entry name" value="FATTY ACID-BINDING PROTEIN TM_1468"/>
    <property type="match status" value="1"/>
</dbReference>
<dbReference type="InterPro" id="IPR003797">
    <property type="entry name" value="DegV"/>
</dbReference>
<reference evidence="3 5" key="1">
    <citation type="journal article" date="2015" name="Int. J. Syst. Evol. Microbiol.">
        <title>Complete genome sequence of Salinicoccus halodurans H3B36, isolated from the Qaidam Basin in China.</title>
        <authorList>
            <person name="Jiang K."/>
            <person name="Xue Y."/>
            <person name="Ma Y."/>
        </authorList>
    </citation>
    <scope>NUCLEOTIDE SEQUENCE [LARGE SCALE GENOMIC DNA]</scope>
    <source>
        <strain evidence="3 5">H3B36</strain>
    </source>
</reference>
<evidence type="ECO:0000313" key="5">
    <source>
        <dbReference type="Proteomes" id="UP000034029"/>
    </source>
</evidence>
<evidence type="ECO:0000313" key="6">
    <source>
        <dbReference type="Proteomes" id="UP000183090"/>
    </source>
</evidence>
<evidence type="ECO:0000313" key="3">
    <source>
        <dbReference type="EMBL" id="AKG73209.1"/>
    </source>
</evidence>
<protein>
    <submittedName>
        <fullName evidence="3">DegV domain-containing protein</fullName>
    </submittedName>
    <submittedName>
        <fullName evidence="4">EDD domain protein, DegV family</fullName>
    </submittedName>
</protein>
<dbReference type="EMBL" id="CP011366">
    <property type="protein sequence ID" value="AKG73209.1"/>
    <property type="molecule type" value="Genomic_DNA"/>
</dbReference>
<dbReference type="PANTHER" id="PTHR33434">
    <property type="entry name" value="DEGV DOMAIN-CONTAINING PROTEIN DR_1986-RELATED"/>
    <property type="match status" value="1"/>
</dbReference>
<accession>A0A0F7HIS6</accession>
<dbReference type="GO" id="GO:0008289">
    <property type="term" value="F:lipid binding"/>
    <property type="evidence" value="ECO:0007669"/>
    <property type="project" value="UniProtKB-KW"/>
</dbReference>
<dbReference type="Gene3D" id="3.40.50.10170">
    <property type="match status" value="1"/>
</dbReference>
<sequence length="290" mass="32438">MKIAVVVDSTSYLPEALKDKYDIRTIPLSVVIGDESYKEDAEITPDEFYDRIRDMDELPRTSQPSIGDYILLLETLRREGYTDVISVHLSSRISGTYQNAIAAGGSVQGIEVHAVDSEVACYVQGFLALYAAQHKDEMEIEVLLDELEEMKRKKNTNAYFIVDTLTNLQKGGRLTNAQAMIGSLLKVKPILEFQDAQIVPYEKIRTKKKAMKKVEDLFDSEMERHRGKPVTAVVIHSNAEAEAKAWMQSLEAAHPDVTFRLSYFGPVIGTHLGEGALGLGYTTFEVDTEI</sequence>
<dbReference type="InterPro" id="IPR050270">
    <property type="entry name" value="DegV_domain_contain"/>
</dbReference>
<evidence type="ECO:0000313" key="4">
    <source>
        <dbReference type="EMBL" id="SFK83937.1"/>
    </source>
</evidence>
<comment type="function">
    <text evidence="1">May bind long-chain fatty acids, such as palmitate, and may play a role in lipid transport or fatty acid metabolism.</text>
</comment>
<dbReference type="AlphaFoldDB" id="A0A0F7HIS6"/>
<dbReference type="OrthoDB" id="9775494at2"/>
<evidence type="ECO:0000256" key="2">
    <source>
        <dbReference type="ARBA" id="ARBA00023121"/>
    </source>
</evidence>
<dbReference type="RefSeq" id="WP_046789401.1">
    <property type="nucleotide sequence ID" value="NZ_CP011366.1"/>
</dbReference>
<evidence type="ECO:0000256" key="1">
    <source>
        <dbReference type="ARBA" id="ARBA00003238"/>
    </source>
</evidence>
<reference evidence="5" key="2">
    <citation type="submission" date="2015-04" db="EMBL/GenBank/DDBJ databases">
        <title>Complete genome sequence of Salinicoccus halodurans strain H3B36, isolated from the Qaidam basin of China.</title>
        <authorList>
            <person name="Ma Y."/>
            <person name="Jiang K."/>
            <person name="Xue Y."/>
        </authorList>
    </citation>
    <scope>NUCLEOTIDE SEQUENCE [LARGE SCALE GENOMIC DNA]</scope>
    <source>
        <strain evidence="5">H3B36</strain>
    </source>
</reference>
<organism evidence="4 6">
    <name type="scientific">Salinicoccus halodurans</name>
    <dbReference type="NCBI Taxonomy" id="407035"/>
    <lineage>
        <taxon>Bacteria</taxon>
        <taxon>Bacillati</taxon>
        <taxon>Bacillota</taxon>
        <taxon>Bacilli</taxon>
        <taxon>Bacillales</taxon>
        <taxon>Staphylococcaceae</taxon>
        <taxon>Salinicoccus</taxon>
    </lineage>
</organism>
<dbReference type="NCBIfam" id="TIGR00762">
    <property type="entry name" value="DegV"/>
    <property type="match status" value="1"/>
</dbReference>
<dbReference type="Pfam" id="PF02645">
    <property type="entry name" value="DegV"/>
    <property type="match status" value="1"/>
</dbReference>
<dbReference type="KEGG" id="shv:AAT16_02620"/>
<dbReference type="Proteomes" id="UP000034029">
    <property type="component" value="Chromosome"/>
</dbReference>
<name>A0A0F7HIS6_9STAP</name>
<reference evidence="4 6" key="3">
    <citation type="submission" date="2016-10" db="EMBL/GenBank/DDBJ databases">
        <authorList>
            <person name="Varghese N."/>
            <person name="Submissions S."/>
        </authorList>
    </citation>
    <scope>NUCLEOTIDE SEQUENCE [LARGE SCALE GENOMIC DNA]</scope>
    <source>
        <strain evidence="4 6">CGMCC 1.6501</strain>
    </source>
</reference>
<dbReference type="Gene3D" id="3.30.1180.10">
    <property type="match status" value="1"/>
</dbReference>
<dbReference type="EMBL" id="FOTB01000004">
    <property type="protein sequence ID" value="SFK83937.1"/>
    <property type="molecule type" value="Genomic_DNA"/>
</dbReference>
<gene>
    <name evidence="3" type="ORF">AAT16_02620</name>
    <name evidence="4" type="ORF">SAMN05216235_2000</name>
</gene>